<keyword evidence="1" id="KW-0732">Signal</keyword>
<dbReference type="InterPro" id="IPR053147">
    <property type="entry name" value="Hsp_HslJ-like"/>
</dbReference>
<evidence type="ECO:0000256" key="1">
    <source>
        <dbReference type="SAM" id="SignalP"/>
    </source>
</evidence>
<gene>
    <name evidence="3" type="ORF">FHX76_002903</name>
</gene>
<reference evidence="3 4" key="1">
    <citation type="submission" date="2020-02" db="EMBL/GenBank/DDBJ databases">
        <title>Sequencing the genomes of 1000 actinobacteria strains.</title>
        <authorList>
            <person name="Klenk H.-P."/>
        </authorList>
    </citation>
    <scope>NUCLEOTIDE SEQUENCE [LARGE SCALE GENOMIC DNA]</scope>
    <source>
        <strain evidence="3 4">DSM 27960</strain>
    </source>
</reference>
<dbReference type="AlphaFoldDB" id="A0A7X5R3J1"/>
<evidence type="ECO:0000313" key="4">
    <source>
        <dbReference type="Proteomes" id="UP000541033"/>
    </source>
</evidence>
<feature type="signal peptide" evidence="1">
    <location>
        <begin position="1"/>
        <end position="23"/>
    </location>
</feature>
<dbReference type="PANTHER" id="PTHR35535">
    <property type="entry name" value="HEAT SHOCK PROTEIN HSLJ"/>
    <property type="match status" value="1"/>
</dbReference>
<sequence length="122" mass="12493">MKLIATAAVFASALLILSGCSGAQSDTDIEGTWGGPEGSSKPFLTFAEDGKISGFDGCNTLMGSWERTDSGVDFGQLASTRMACDGVDTWLSNGVEGTISGSTLTVLGEDGSTIGTLKRQDS</sequence>
<protein>
    <submittedName>
        <fullName evidence="3">Heat shock protein HslJ</fullName>
    </submittedName>
</protein>
<dbReference type="Proteomes" id="UP000541033">
    <property type="component" value="Unassembled WGS sequence"/>
</dbReference>
<comment type="caution">
    <text evidence="3">The sequence shown here is derived from an EMBL/GenBank/DDBJ whole genome shotgun (WGS) entry which is preliminary data.</text>
</comment>
<dbReference type="Pfam" id="PF03724">
    <property type="entry name" value="META"/>
    <property type="match status" value="1"/>
</dbReference>
<keyword evidence="4" id="KW-1185">Reference proteome</keyword>
<name>A0A7X5R3J1_9MICO</name>
<feature type="domain" description="DUF306" evidence="2">
    <location>
        <begin position="38"/>
        <end position="112"/>
    </location>
</feature>
<dbReference type="InterPro" id="IPR005184">
    <property type="entry name" value="DUF306_Meta_HslJ"/>
</dbReference>
<dbReference type="EMBL" id="JAAMOX010000003">
    <property type="protein sequence ID" value="NIH54988.1"/>
    <property type="molecule type" value="Genomic_DNA"/>
</dbReference>
<keyword evidence="3" id="KW-0346">Stress response</keyword>
<feature type="chain" id="PRO_5038415527" evidence="1">
    <location>
        <begin position="24"/>
        <end position="122"/>
    </location>
</feature>
<evidence type="ECO:0000259" key="2">
    <source>
        <dbReference type="Pfam" id="PF03724"/>
    </source>
</evidence>
<dbReference type="InterPro" id="IPR038670">
    <property type="entry name" value="HslJ-like_sf"/>
</dbReference>
<dbReference type="PANTHER" id="PTHR35535:SF1">
    <property type="entry name" value="HEAT SHOCK PROTEIN HSLJ"/>
    <property type="match status" value="1"/>
</dbReference>
<proteinExistence type="predicted"/>
<accession>A0A7X5R3J1</accession>
<organism evidence="3 4">
    <name type="scientific">Lysinibacter cavernae</name>
    <dbReference type="NCBI Taxonomy" id="1640652"/>
    <lineage>
        <taxon>Bacteria</taxon>
        <taxon>Bacillati</taxon>
        <taxon>Actinomycetota</taxon>
        <taxon>Actinomycetes</taxon>
        <taxon>Micrococcales</taxon>
        <taxon>Microbacteriaceae</taxon>
        <taxon>Lysinibacter</taxon>
    </lineage>
</organism>
<dbReference type="PROSITE" id="PS51257">
    <property type="entry name" value="PROKAR_LIPOPROTEIN"/>
    <property type="match status" value="1"/>
</dbReference>
<evidence type="ECO:0000313" key="3">
    <source>
        <dbReference type="EMBL" id="NIH54988.1"/>
    </source>
</evidence>
<dbReference type="RefSeq" id="WP_167151835.1">
    <property type="nucleotide sequence ID" value="NZ_JAAMOX010000003.1"/>
</dbReference>
<dbReference type="Gene3D" id="2.40.128.270">
    <property type="match status" value="1"/>
</dbReference>